<reference evidence="3 4" key="1">
    <citation type="submission" date="2019-11" db="EMBL/GenBank/DDBJ databases">
        <authorList>
            <person name="Yuan L."/>
        </authorList>
    </citation>
    <scope>NUCLEOTIDE SEQUENCE [LARGE SCALE GENOMIC DNA]</scope>
    <source>
        <strain evidence="3 4">TRM43335</strain>
    </source>
</reference>
<gene>
    <name evidence="3" type="ORF">F0L17_22455</name>
</gene>
<comment type="caution">
    <text evidence="3">The sequence shown here is derived from an EMBL/GenBank/DDBJ whole genome shotgun (WGS) entry which is preliminary data.</text>
</comment>
<dbReference type="RefSeq" id="WP_155072469.1">
    <property type="nucleotide sequence ID" value="NZ_WIXO01000001.1"/>
</dbReference>
<organism evidence="3 4">
    <name type="scientific">Streptomyces taklimakanensis</name>
    <dbReference type="NCBI Taxonomy" id="2569853"/>
    <lineage>
        <taxon>Bacteria</taxon>
        <taxon>Bacillati</taxon>
        <taxon>Actinomycetota</taxon>
        <taxon>Actinomycetes</taxon>
        <taxon>Kitasatosporales</taxon>
        <taxon>Streptomycetaceae</taxon>
        <taxon>Streptomyces</taxon>
    </lineage>
</organism>
<dbReference type="InterPro" id="IPR039697">
    <property type="entry name" value="Alcohol_dehydrogenase_Fe"/>
</dbReference>
<dbReference type="NCBIfam" id="NF041822">
    <property type="entry name" value="daptide_DH"/>
    <property type="match status" value="1"/>
</dbReference>
<proteinExistence type="predicted"/>
<dbReference type="PANTHER" id="PTHR11496">
    <property type="entry name" value="ALCOHOL DEHYDROGENASE"/>
    <property type="match status" value="1"/>
</dbReference>
<dbReference type="Proteomes" id="UP000473014">
    <property type="component" value="Unassembled WGS sequence"/>
</dbReference>
<name>A0A6G2BHY7_9ACTN</name>
<dbReference type="Pfam" id="PF00465">
    <property type="entry name" value="Fe-ADH"/>
    <property type="match status" value="1"/>
</dbReference>
<dbReference type="InterPro" id="IPR049692">
    <property type="entry name" value="Daptide_DH"/>
</dbReference>
<accession>A0A6G2BHY7</accession>
<evidence type="ECO:0000259" key="2">
    <source>
        <dbReference type="Pfam" id="PF00465"/>
    </source>
</evidence>
<protein>
    <submittedName>
        <fullName evidence="3">Iron-containing alcohol dehydrogenase</fullName>
    </submittedName>
</protein>
<feature type="domain" description="Alcohol dehydrogenase iron-type/glycerol dehydrogenase GldA" evidence="2">
    <location>
        <begin position="8"/>
        <end position="175"/>
    </location>
</feature>
<sequence length="397" mass="42359">MSLAWHCPTRTLFGCDGLDDWLATRPERNVAVLADARVADGALTARLRSRLREGGRRVESVVRSGPGNLEDVLALADRLAEAELVVGVGGGALLDQAKLAVVLRDPAQRARVALPQRGGLVMLPAAAGHDVPLVAVPTTVGTGAELSGAACLATPQGRRLVLGEGLHPDVAVIDPLATATLPDELLAEGVLEALFRLVSLYIGDHHDLPTEDALTEVLVRRLAELGHRVRDDRLAGRPPGDGLRLEIAKLSGLSHLGWTNVGRNRFGAKGWYLANELSWELGVRKMTAVAALLPPLWRAAAEGDERWGSARRLDRIWRTLRATDPDALPDDPVAGVTALLDTWLVRRRIAVGEEALAATVRRTMRAWGAGLPMLGDLGAADVRRVLAAAVEPEPVAC</sequence>
<evidence type="ECO:0000313" key="3">
    <source>
        <dbReference type="EMBL" id="MTE21824.1"/>
    </source>
</evidence>
<keyword evidence="4" id="KW-1185">Reference proteome</keyword>
<evidence type="ECO:0000313" key="4">
    <source>
        <dbReference type="Proteomes" id="UP000473014"/>
    </source>
</evidence>
<dbReference type="GO" id="GO:0046872">
    <property type="term" value="F:metal ion binding"/>
    <property type="evidence" value="ECO:0007669"/>
    <property type="project" value="InterPro"/>
</dbReference>
<evidence type="ECO:0000256" key="1">
    <source>
        <dbReference type="ARBA" id="ARBA00023002"/>
    </source>
</evidence>
<dbReference type="SUPFAM" id="SSF56796">
    <property type="entry name" value="Dehydroquinate synthase-like"/>
    <property type="match status" value="1"/>
</dbReference>
<dbReference type="OrthoDB" id="323926at2"/>
<dbReference type="EMBL" id="WIXO01000001">
    <property type="protein sequence ID" value="MTE21824.1"/>
    <property type="molecule type" value="Genomic_DNA"/>
</dbReference>
<dbReference type="InterPro" id="IPR001670">
    <property type="entry name" value="ADH_Fe/GldA"/>
</dbReference>
<keyword evidence="1" id="KW-0560">Oxidoreductase</keyword>
<dbReference type="GO" id="GO:0004022">
    <property type="term" value="F:alcohol dehydrogenase (NAD+) activity"/>
    <property type="evidence" value="ECO:0007669"/>
    <property type="project" value="TreeGrafter"/>
</dbReference>
<dbReference type="PANTHER" id="PTHR11496:SF83">
    <property type="entry name" value="HYDROXYACID-OXOACID TRANSHYDROGENASE, MITOCHONDRIAL"/>
    <property type="match status" value="1"/>
</dbReference>
<dbReference type="Gene3D" id="3.40.50.1970">
    <property type="match status" value="1"/>
</dbReference>
<dbReference type="AlphaFoldDB" id="A0A6G2BHY7"/>